<dbReference type="GO" id="GO:0016020">
    <property type="term" value="C:membrane"/>
    <property type="evidence" value="ECO:0007669"/>
    <property type="project" value="UniProtKB-SubCell"/>
</dbReference>
<dbReference type="GO" id="GO:0016874">
    <property type="term" value="F:ligase activity"/>
    <property type="evidence" value="ECO:0007669"/>
    <property type="project" value="UniProtKB-KW"/>
</dbReference>
<evidence type="ECO:0000313" key="7">
    <source>
        <dbReference type="EMBL" id="REE24472.1"/>
    </source>
</evidence>
<evidence type="ECO:0000256" key="2">
    <source>
        <dbReference type="ARBA" id="ARBA00022692"/>
    </source>
</evidence>
<keyword evidence="7" id="KW-0436">Ligase</keyword>
<protein>
    <submittedName>
        <fullName evidence="7">O-antigen ligase-like membrane protein</fullName>
    </submittedName>
</protein>
<evidence type="ECO:0000256" key="4">
    <source>
        <dbReference type="ARBA" id="ARBA00023136"/>
    </source>
</evidence>
<comment type="subcellular location">
    <subcellularLocation>
        <location evidence="1">Membrane</location>
        <topology evidence="1">Multi-pass membrane protein</topology>
    </subcellularLocation>
</comment>
<keyword evidence="3 5" id="KW-1133">Transmembrane helix</keyword>
<feature type="transmembrane region" description="Helical" evidence="5">
    <location>
        <begin position="37"/>
        <end position="53"/>
    </location>
</feature>
<accession>A0A3D9MX22</accession>
<proteinExistence type="predicted"/>
<evidence type="ECO:0000259" key="6">
    <source>
        <dbReference type="Pfam" id="PF04932"/>
    </source>
</evidence>
<evidence type="ECO:0000256" key="3">
    <source>
        <dbReference type="ARBA" id="ARBA00022989"/>
    </source>
</evidence>
<gene>
    <name evidence="7" type="ORF">DFQ09_104243</name>
</gene>
<dbReference type="PANTHER" id="PTHR37422:SF13">
    <property type="entry name" value="LIPOPOLYSACCHARIDE BIOSYNTHESIS PROTEIN PA4999-RELATED"/>
    <property type="match status" value="1"/>
</dbReference>
<dbReference type="EMBL" id="QREI01000004">
    <property type="protein sequence ID" value="REE24472.1"/>
    <property type="molecule type" value="Genomic_DNA"/>
</dbReference>
<feature type="transmembrane region" description="Helical" evidence="5">
    <location>
        <begin position="209"/>
        <end position="229"/>
    </location>
</feature>
<feature type="domain" description="O-antigen ligase-related" evidence="6">
    <location>
        <begin position="245"/>
        <end position="393"/>
    </location>
</feature>
<feature type="transmembrane region" description="Helical" evidence="5">
    <location>
        <begin position="82"/>
        <end position="101"/>
    </location>
</feature>
<feature type="transmembrane region" description="Helical" evidence="5">
    <location>
        <begin position="60"/>
        <end position="76"/>
    </location>
</feature>
<dbReference type="AlphaFoldDB" id="A0A3D9MX22"/>
<keyword evidence="4 5" id="KW-0472">Membrane</keyword>
<feature type="transmembrane region" description="Helical" evidence="5">
    <location>
        <begin position="384"/>
        <end position="401"/>
    </location>
</feature>
<dbReference type="RefSeq" id="WP_245940349.1">
    <property type="nucleotide sequence ID" value="NZ_QREI01000004.1"/>
</dbReference>
<feature type="transmembrane region" description="Helical" evidence="5">
    <location>
        <begin position="408"/>
        <end position="424"/>
    </location>
</feature>
<feature type="transmembrane region" description="Helical" evidence="5">
    <location>
        <begin position="113"/>
        <end position="132"/>
    </location>
</feature>
<organism evidence="7 8">
    <name type="scientific">Winogradskyella pacifica</name>
    <dbReference type="NCBI Taxonomy" id="664642"/>
    <lineage>
        <taxon>Bacteria</taxon>
        <taxon>Pseudomonadati</taxon>
        <taxon>Bacteroidota</taxon>
        <taxon>Flavobacteriia</taxon>
        <taxon>Flavobacteriales</taxon>
        <taxon>Flavobacteriaceae</taxon>
        <taxon>Winogradskyella</taxon>
    </lineage>
</organism>
<name>A0A3D9MX22_9FLAO</name>
<feature type="transmembrane region" description="Helical" evidence="5">
    <location>
        <begin position="236"/>
        <end position="255"/>
    </location>
</feature>
<dbReference type="Proteomes" id="UP000256919">
    <property type="component" value="Unassembled WGS sequence"/>
</dbReference>
<keyword evidence="8" id="KW-1185">Reference proteome</keyword>
<feature type="transmembrane region" description="Helical" evidence="5">
    <location>
        <begin position="290"/>
        <end position="308"/>
    </location>
</feature>
<feature type="transmembrane region" description="Helical" evidence="5">
    <location>
        <begin position="138"/>
        <end position="158"/>
    </location>
</feature>
<dbReference type="InterPro" id="IPR051533">
    <property type="entry name" value="WaaL-like"/>
</dbReference>
<evidence type="ECO:0000256" key="1">
    <source>
        <dbReference type="ARBA" id="ARBA00004141"/>
    </source>
</evidence>
<dbReference type="Pfam" id="PF04932">
    <property type="entry name" value="Wzy_C"/>
    <property type="match status" value="1"/>
</dbReference>
<feature type="transmembrane region" description="Helical" evidence="5">
    <location>
        <begin position="12"/>
        <end position="31"/>
    </location>
</feature>
<reference evidence="7 8" key="1">
    <citation type="submission" date="2018-07" db="EMBL/GenBank/DDBJ databases">
        <title>Genomic Encyclopedia of Type Strains, Phase III (KMG-III): the genomes of soil and plant-associated and newly described type strains.</title>
        <authorList>
            <person name="Whitman W."/>
        </authorList>
    </citation>
    <scope>NUCLEOTIDE SEQUENCE [LARGE SCALE GENOMIC DNA]</scope>
    <source>
        <strain evidence="7 8">CECT 7948</strain>
    </source>
</reference>
<comment type="caution">
    <text evidence="7">The sequence shown here is derived from an EMBL/GenBank/DDBJ whole genome shotgun (WGS) entry which is preliminary data.</text>
</comment>
<keyword evidence="2 5" id="KW-0812">Transmembrane</keyword>
<evidence type="ECO:0000313" key="8">
    <source>
        <dbReference type="Proteomes" id="UP000256919"/>
    </source>
</evidence>
<feature type="transmembrane region" description="Helical" evidence="5">
    <location>
        <begin position="430"/>
        <end position="447"/>
    </location>
</feature>
<feature type="transmembrane region" description="Helical" evidence="5">
    <location>
        <begin position="261"/>
        <end position="278"/>
    </location>
</feature>
<sequence>MGIAMKHKRYDDNFIPLLLGHVFLGVAIYFFEPIGRVYFLGVLFYFLWHIITSPEKEKTMYVLLGCAYIVGGEVFLRMTKGYFFYETGKYCVLLMMLVGIFYKGASGKAYPYFLYLILLVPAVIVASITLTYDINFRTSVTFVLAGPVTLGIATLFCYDKKITQQQILKVLQYLVLPIISMTVYLFLYNPSIRETISNTASNPATSGGFGPNQVSTALGMGMFVMVVRIYMQSPSFFMKILNIVIFAAIAFRAVVTFSRGGVFAAIICILAFLGILFLKSNYKVKNQIIGSTFVFLFAISSTWLIASVETGGMLDKRYANEDSLGREKGDATTGRGTLFMQEMDGFLQDPIFGIGASRTKDIRIQETGEHLPSHNEVGRLLGEHGMLGIIILLILIIKPLAYRARHPGSYFFYAFLFFWFATINHTGMRIAAPSLFYALALLNIINVKKKNIIHRKQLIQQ</sequence>
<dbReference type="PANTHER" id="PTHR37422">
    <property type="entry name" value="TEICHURONIC ACID BIOSYNTHESIS PROTEIN TUAE"/>
    <property type="match status" value="1"/>
</dbReference>
<evidence type="ECO:0000256" key="5">
    <source>
        <dbReference type="SAM" id="Phobius"/>
    </source>
</evidence>
<dbReference type="InterPro" id="IPR007016">
    <property type="entry name" value="O-antigen_ligase-rel_domated"/>
</dbReference>
<feature type="transmembrane region" description="Helical" evidence="5">
    <location>
        <begin position="170"/>
        <end position="189"/>
    </location>
</feature>